<dbReference type="EMBL" id="CABFMQ020000120">
    <property type="protein sequence ID" value="VTZ52055.1"/>
    <property type="molecule type" value="Genomic_DNA"/>
</dbReference>
<dbReference type="Pfam" id="PF01545">
    <property type="entry name" value="Cation_efflux"/>
    <property type="match status" value="1"/>
</dbReference>
<evidence type="ECO:0000256" key="7">
    <source>
        <dbReference type="SAM" id="Phobius"/>
    </source>
</evidence>
<feature type="transmembrane region" description="Helical" evidence="7">
    <location>
        <begin position="119"/>
        <end position="139"/>
    </location>
</feature>
<evidence type="ECO:0000256" key="5">
    <source>
        <dbReference type="ARBA" id="ARBA00023136"/>
    </source>
</evidence>
<evidence type="ECO:0000313" key="10">
    <source>
        <dbReference type="Proteomes" id="UP000485880"/>
    </source>
</evidence>
<feature type="transmembrane region" description="Helical" evidence="7">
    <location>
        <begin position="82"/>
        <end position="107"/>
    </location>
</feature>
<dbReference type="PANTHER" id="PTHR13414">
    <property type="entry name" value="HUEL-CATION TRANSPORTER"/>
    <property type="match status" value="1"/>
</dbReference>
<feature type="domain" description="Cation efflux protein transmembrane" evidence="8">
    <location>
        <begin position="17"/>
        <end position="223"/>
    </location>
</feature>
<dbReference type="RefSeq" id="WP_174513721.1">
    <property type="nucleotide sequence ID" value="NZ_CABFMQ020000120.1"/>
</dbReference>
<dbReference type="InterPro" id="IPR040177">
    <property type="entry name" value="SLC30A9"/>
</dbReference>
<evidence type="ECO:0000256" key="3">
    <source>
        <dbReference type="ARBA" id="ARBA00022692"/>
    </source>
</evidence>
<dbReference type="GO" id="GO:0008324">
    <property type="term" value="F:monoatomic cation transmembrane transporter activity"/>
    <property type="evidence" value="ECO:0007669"/>
    <property type="project" value="InterPro"/>
</dbReference>
<reference evidence="9 10" key="1">
    <citation type="submission" date="2019-05" db="EMBL/GenBank/DDBJ databases">
        <authorList>
            <person name="Farhan Ul Haque M."/>
        </authorList>
    </citation>
    <scope>NUCLEOTIDE SEQUENCE [LARGE SCALE GENOMIC DNA]</scope>
    <source>
        <strain evidence="9">2</strain>
    </source>
</reference>
<dbReference type="AlphaFoldDB" id="A0A8B6MBY1"/>
<evidence type="ECO:0000256" key="4">
    <source>
        <dbReference type="ARBA" id="ARBA00022989"/>
    </source>
</evidence>
<dbReference type="InterPro" id="IPR002524">
    <property type="entry name" value="Cation_efflux"/>
</dbReference>
<dbReference type="InterPro" id="IPR027469">
    <property type="entry name" value="Cation_efflux_TMD_sf"/>
</dbReference>
<gene>
    <name evidence="9" type="ORF">MPC4_60144</name>
</gene>
<dbReference type="GO" id="GO:0006829">
    <property type="term" value="P:zinc ion transport"/>
    <property type="evidence" value="ECO:0007669"/>
    <property type="project" value="InterPro"/>
</dbReference>
<feature type="transmembrane region" description="Helical" evidence="7">
    <location>
        <begin position="198"/>
        <end position="216"/>
    </location>
</feature>
<dbReference type="Gene3D" id="1.20.1510.10">
    <property type="entry name" value="Cation efflux protein transmembrane domain"/>
    <property type="match status" value="1"/>
</dbReference>
<feature type="region of interest" description="Disordered" evidence="6">
    <location>
        <begin position="313"/>
        <end position="348"/>
    </location>
</feature>
<dbReference type="NCBIfam" id="TIGR01297">
    <property type="entry name" value="CDF"/>
    <property type="match status" value="1"/>
</dbReference>
<feature type="transmembrane region" description="Helical" evidence="7">
    <location>
        <begin position="172"/>
        <end position="191"/>
    </location>
</feature>
<keyword evidence="2" id="KW-0813">Transport</keyword>
<comment type="subcellular location">
    <subcellularLocation>
        <location evidence="1">Membrane</location>
        <topology evidence="1">Multi-pass membrane protein</topology>
    </subcellularLocation>
</comment>
<dbReference type="SUPFAM" id="SSF161111">
    <property type="entry name" value="Cation efflux protein transmembrane domain-like"/>
    <property type="match status" value="1"/>
</dbReference>
<name>A0A8B6MBY1_METTU</name>
<dbReference type="InterPro" id="IPR036837">
    <property type="entry name" value="Cation_efflux_CTD_sf"/>
</dbReference>
<dbReference type="Proteomes" id="UP000485880">
    <property type="component" value="Unassembled WGS sequence"/>
</dbReference>
<dbReference type="GO" id="GO:0016020">
    <property type="term" value="C:membrane"/>
    <property type="evidence" value="ECO:0007669"/>
    <property type="project" value="UniProtKB-SubCell"/>
</dbReference>
<evidence type="ECO:0000256" key="1">
    <source>
        <dbReference type="ARBA" id="ARBA00004141"/>
    </source>
</evidence>
<keyword evidence="5 7" id="KW-0472">Membrane</keyword>
<sequence>MISSKRARRPSSKFVIYAAIVGNLLVAATKFAAAAHTGSSAMLSEGVHSLVDTGNELLLLYGLHRATARPDRQHPLGYGREVYFWSFVVALLVFALGAGIAFYQGVAQVIAREPIENPSVNYIVLAFSAMFDGATWWIALRNFKGRKPYAALFRAVRDSKDPPSFMVLFEDSAALIGLLIAFAGCFLSVSLRRPELDGVASILIGVVLALTAVVLARETKGLLIGESADPSIIEAILRLAGEIDGVANANGVLTIHLAPDQILVALSLEFADNLTTPMIEARVLELEQRLHVSHPSVVAIFVKPQTPDSFKTTFERRFGQSPPKRQPMRRGSEAEHRGNDDIRRDVLD</sequence>
<evidence type="ECO:0000256" key="2">
    <source>
        <dbReference type="ARBA" id="ARBA00022448"/>
    </source>
</evidence>
<dbReference type="InterPro" id="IPR058533">
    <property type="entry name" value="Cation_efflux_TM"/>
</dbReference>
<dbReference type="PANTHER" id="PTHR13414:SF9">
    <property type="entry name" value="PROTON-COUPLED ZINC ANTIPORTER SLC30A9, MITOCHONDRIAL"/>
    <property type="match status" value="1"/>
</dbReference>
<proteinExistence type="predicted"/>
<evidence type="ECO:0000313" key="9">
    <source>
        <dbReference type="EMBL" id="VTZ52055.1"/>
    </source>
</evidence>
<feature type="transmembrane region" description="Helical" evidence="7">
    <location>
        <begin position="14"/>
        <end position="35"/>
    </location>
</feature>
<keyword evidence="10" id="KW-1185">Reference proteome</keyword>
<dbReference type="SUPFAM" id="SSF160240">
    <property type="entry name" value="Cation efflux protein cytoplasmic domain-like"/>
    <property type="match status" value="1"/>
</dbReference>
<keyword evidence="3 7" id="KW-0812">Transmembrane</keyword>
<keyword evidence="4 7" id="KW-1133">Transmembrane helix</keyword>
<organism evidence="9 10">
    <name type="scientific">Methylocella tundrae</name>
    <dbReference type="NCBI Taxonomy" id="227605"/>
    <lineage>
        <taxon>Bacteria</taxon>
        <taxon>Pseudomonadati</taxon>
        <taxon>Pseudomonadota</taxon>
        <taxon>Alphaproteobacteria</taxon>
        <taxon>Hyphomicrobiales</taxon>
        <taxon>Beijerinckiaceae</taxon>
        <taxon>Methylocella</taxon>
    </lineage>
</organism>
<evidence type="ECO:0000259" key="8">
    <source>
        <dbReference type="Pfam" id="PF01545"/>
    </source>
</evidence>
<accession>A0A8B6MBY1</accession>
<protein>
    <submittedName>
        <fullName evidence="9">Cation diffusion facilitator transporter family protein</fullName>
    </submittedName>
</protein>
<evidence type="ECO:0000256" key="6">
    <source>
        <dbReference type="SAM" id="MobiDB-lite"/>
    </source>
</evidence>
<feature type="compositionally biased region" description="Basic and acidic residues" evidence="6">
    <location>
        <begin position="330"/>
        <end position="348"/>
    </location>
</feature>
<comment type="caution">
    <text evidence="9">The sequence shown here is derived from an EMBL/GenBank/DDBJ whole genome shotgun (WGS) entry which is preliminary data.</text>
</comment>